<protein>
    <submittedName>
        <fullName evidence="2">SRPBCC family protein</fullName>
    </submittedName>
</protein>
<dbReference type="InterPro" id="IPR023393">
    <property type="entry name" value="START-like_dom_sf"/>
</dbReference>
<gene>
    <name evidence="2" type="ORF">O0S08_39705</name>
</gene>
<dbReference type="RefSeq" id="WP_269034693.1">
    <property type="nucleotide sequence ID" value="NZ_CP114040.1"/>
</dbReference>
<keyword evidence="3" id="KW-1185">Reference proteome</keyword>
<dbReference type="SUPFAM" id="SSF55961">
    <property type="entry name" value="Bet v1-like"/>
    <property type="match status" value="1"/>
</dbReference>
<dbReference type="Pfam" id="PF10604">
    <property type="entry name" value="Polyketide_cyc2"/>
    <property type="match status" value="1"/>
</dbReference>
<dbReference type="EMBL" id="CP114040">
    <property type="protein sequence ID" value="WAS92344.1"/>
    <property type="molecule type" value="Genomic_DNA"/>
</dbReference>
<name>A0ABY7GZT6_9BACT</name>
<proteinExistence type="predicted"/>
<feature type="transmembrane region" description="Helical" evidence="1">
    <location>
        <begin position="6"/>
        <end position="26"/>
    </location>
</feature>
<reference evidence="2" key="1">
    <citation type="submission" date="2022-11" db="EMBL/GenBank/DDBJ databases">
        <title>Minimal conservation of predation-associated metabolite biosynthetic gene clusters underscores biosynthetic potential of Myxococcota including descriptions for ten novel species: Archangium lansinium sp. nov., Myxococcus landrumus sp. nov., Nannocystis bai.</title>
        <authorList>
            <person name="Ahearne A."/>
            <person name="Stevens C."/>
            <person name="Dowd S."/>
        </authorList>
    </citation>
    <scope>NUCLEOTIDE SEQUENCE</scope>
    <source>
        <strain evidence="2">Fl3</strain>
    </source>
</reference>
<dbReference type="Gene3D" id="3.30.530.20">
    <property type="match status" value="1"/>
</dbReference>
<dbReference type="CDD" id="cd07812">
    <property type="entry name" value="SRPBCC"/>
    <property type="match status" value="1"/>
</dbReference>
<keyword evidence="1" id="KW-0812">Transmembrane</keyword>
<dbReference type="Proteomes" id="UP001164459">
    <property type="component" value="Chromosome"/>
</dbReference>
<evidence type="ECO:0000313" key="3">
    <source>
        <dbReference type="Proteomes" id="UP001164459"/>
    </source>
</evidence>
<evidence type="ECO:0000313" key="2">
    <source>
        <dbReference type="EMBL" id="WAS92344.1"/>
    </source>
</evidence>
<accession>A0ABY7GZT6</accession>
<sequence>MPRRVLRVVLWLLGVFVFIYTCGLFMPREHLAMETVVLPAAPEAVYAAVRDVESQPSWRSDLQRVELLPDKNDRRVYREIGDDGATTFEVTEDVPNERLVTQMVDPGRSFTGHWVFQFAPAEGGGTRLTLTEVGDVPNPALRFLAGALFGWEGSTRRYLADLQGHLGNKS</sequence>
<keyword evidence="1" id="KW-0472">Membrane</keyword>
<dbReference type="InterPro" id="IPR019587">
    <property type="entry name" value="Polyketide_cyclase/dehydratase"/>
</dbReference>
<keyword evidence="1" id="KW-1133">Transmembrane helix</keyword>
<organism evidence="2 3">
    <name type="scientific">Nannocystis punicea</name>
    <dbReference type="NCBI Taxonomy" id="2995304"/>
    <lineage>
        <taxon>Bacteria</taxon>
        <taxon>Pseudomonadati</taxon>
        <taxon>Myxococcota</taxon>
        <taxon>Polyangia</taxon>
        <taxon>Nannocystales</taxon>
        <taxon>Nannocystaceae</taxon>
        <taxon>Nannocystis</taxon>
    </lineage>
</organism>
<evidence type="ECO:0000256" key="1">
    <source>
        <dbReference type="SAM" id="Phobius"/>
    </source>
</evidence>